<dbReference type="VEuPathDB" id="AmoebaDB:EDI_330790"/>
<protein>
    <recommendedName>
        <fullName evidence="4">CCHC-type domain-containing protein</fullName>
    </recommendedName>
</protein>
<evidence type="ECO:0000313" key="2">
    <source>
        <dbReference type="EMBL" id="EDR21857.1"/>
    </source>
</evidence>
<dbReference type="AlphaFoldDB" id="B0EUD2"/>
<keyword evidence="1" id="KW-0175">Coiled coil</keyword>
<sequence length="154" mass="18606">MPKQYYKGKSVLKKERCKNCGSSEHTTKDCLERPKKYGCKSSVEMKDIQKSKLKQEEIKELINQTEEITKEIQNTQNRIDCKEYYSCKEEEEMIENEINKKRMAIKNLRRRDDIAPYLKDLNDKNDKIKQEIDDMKELWDKEEDKTKRNEIEFL</sequence>
<dbReference type="RefSeq" id="XP_001741655.1">
    <property type="nucleotide sequence ID" value="XM_001741603.1"/>
</dbReference>
<name>B0EUD2_ENTDS</name>
<feature type="coiled-coil region" evidence="1">
    <location>
        <begin position="51"/>
        <end position="145"/>
    </location>
</feature>
<evidence type="ECO:0008006" key="4">
    <source>
        <dbReference type="Google" id="ProtNLM"/>
    </source>
</evidence>
<keyword evidence="3" id="KW-1185">Reference proteome</keyword>
<evidence type="ECO:0000313" key="3">
    <source>
        <dbReference type="Proteomes" id="UP000008076"/>
    </source>
</evidence>
<organism evidence="3">
    <name type="scientific">Entamoeba dispar (strain ATCC PRA-260 / SAW760)</name>
    <dbReference type="NCBI Taxonomy" id="370354"/>
    <lineage>
        <taxon>Eukaryota</taxon>
        <taxon>Amoebozoa</taxon>
        <taxon>Evosea</taxon>
        <taxon>Archamoebae</taxon>
        <taxon>Mastigamoebida</taxon>
        <taxon>Entamoebidae</taxon>
        <taxon>Entamoeba</taxon>
    </lineage>
</organism>
<dbReference type="KEGG" id="edi:EDI_330790"/>
<evidence type="ECO:0000256" key="1">
    <source>
        <dbReference type="SAM" id="Coils"/>
    </source>
</evidence>
<reference evidence="3" key="1">
    <citation type="submission" date="2007-12" db="EMBL/GenBank/DDBJ databases">
        <title>Annotation of Entamoeba dispar SAW760.</title>
        <authorList>
            <person name="Lorenzi H."/>
            <person name="Inman J."/>
            <person name="Schobel S."/>
            <person name="Amedeo P."/>
            <person name="Caler E."/>
        </authorList>
    </citation>
    <scope>NUCLEOTIDE SEQUENCE [LARGE SCALE GENOMIC DNA]</scope>
    <source>
        <strain evidence="3">ATCC PRA-260 / SAW760</strain>
    </source>
</reference>
<dbReference type="eggNOG" id="ENOG502RG6C">
    <property type="taxonomic scope" value="Eukaryota"/>
</dbReference>
<dbReference type="OMA" id="EDIENVW"/>
<dbReference type="Proteomes" id="UP000008076">
    <property type="component" value="Unassembled WGS sequence"/>
</dbReference>
<proteinExistence type="predicted"/>
<gene>
    <name evidence="2" type="ORF">EDI_330790</name>
</gene>
<dbReference type="OrthoDB" id="249612at2759"/>
<dbReference type="EMBL" id="DS550854">
    <property type="protein sequence ID" value="EDR21857.1"/>
    <property type="molecule type" value="Genomic_DNA"/>
</dbReference>
<accession>B0EUD2</accession>
<dbReference type="GeneID" id="5886632"/>